<dbReference type="Gene3D" id="3.10.180.10">
    <property type="entry name" value="2,3-Dihydroxybiphenyl 1,2-Dioxygenase, domain 1"/>
    <property type="match status" value="1"/>
</dbReference>
<evidence type="ECO:0000259" key="1">
    <source>
        <dbReference type="Pfam" id="PF22677"/>
    </source>
</evidence>
<sequence>MNTNPAVWFEIYVQDIARAKQFYEAVFQLTLEKLNAPLPGLELWGFPKTESGLGTGALVKMDGVGSGGNSTIVLSLPGLCGGS</sequence>
<dbReference type="EMBL" id="CP073754">
    <property type="protein sequence ID" value="QWF72322.1"/>
    <property type="molecule type" value="Genomic_DNA"/>
</dbReference>
<name>A0A975MQU8_9GAMM</name>
<dbReference type="Pfam" id="PF22677">
    <property type="entry name" value="Ble-like_N"/>
    <property type="match status" value="1"/>
</dbReference>
<reference evidence="2" key="1">
    <citation type="submission" date="2021-04" db="EMBL/GenBank/DDBJ databases">
        <title>Draft genome sequence data of methanotrophic Methylovulum sp. strain S1L and Methylomonas sp. strain S2AM isolated from boreal lake water columns.</title>
        <authorList>
            <person name="Rissanen A.J."/>
            <person name="Mangayil R."/>
            <person name="Svenning M.M."/>
            <person name="Khanongnuch R."/>
        </authorList>
    </citation>
    <scope>NUCLEOTIDE SEQUENCE</scope>
    <source>
        <strain evidence="2">S2AM</strain>
    </source>
</reference>
<feature type="domain" description="Glyoxalase/Bleomycin resistance-like N-terminal" evidence="1">
    <location>
        <begin position="7"/>
        <end position="30"/>
    </location>
</feature>
<proteinExistence type="predicted"/>
<gene>
    <name evidence="2" type="ORF">KEF85_07715</name>
</gene>
<dbReference type="InterPro" id="IPR053863">
    <property type="entry name" value="Glyoxy/Ble-like_N"/>
</dbReference>
<organism evidence="2 3">
    <name type="scientific">Methylomonas paludis</name>
    <dbReference type="NCBI Taxonomy" id="1173101"/>
    <lineage>
        <taxon>Bacteria</taxon>
        <taxon>Pseudomonadati</taxon>
        <taxon>Pseudomonadota</taxon>
        <taxon>Gammaproteobacteria</taxon>
        <taxon>Methylococcales</taxon>
        <taxon>Methylococcaceae</taxon>
        <taxon>Methylomonas</taxon>
    </lineage>
</organism>
<dbReference type="RefSeq" id="WP_215584687.1">
    <property type="nucleotide sequence ID" value="NZ_CP073754.1"/>
</dbReference>
<dbReference type="InterPro" id="IPR029068">
    <property type="entry name" value="Glyas_Bleomycin-R_OHBP_Dase"/>
</dbReference>
<dbReference type="AlphaFoldDB" id="A0A975MQU8"/>
<dbReference type="KEGG" id="mpad:KEF85_07715"/>
<evidence type="ECO:0000313" key="3">
    <source>
        <dbReference type="Proteomes" id="UP000676649"/>
    </source>
</evidence>
<dbReference type="SUPFAM" id="SSF54593">
    <property type="entry name" value="Glyoxalase/Bleomycin resistance protein/Dihydroxybiphenyl dioxygenase"/>
    <property type="match status" value="1"/>
</dbReference>
<protein>
    <recommendedName>
        <fullName evidence="1">Glyoxalase/Bleomycin resistance-like N-terminal domain-containing protein</fullName>
    </recommendedName>
</protein>
<keyword evidence="3" id="KW-1185">Reference proteome</keyword>
<accession>A0A975MQU8</accession>
<evidence type="ECO:0000313" key="2">
    <source>
        <dbReference type="EMBL" id="QWF72322.1"/>
    </source>
</evidence>
<dbReference type="Proteomes" id="UP000676649">
    <property type="component" value="Chromosome"/>
</dbReference>